<feature type="transmembrane region" description="Helical" evidence="1">
    <location>
        <begin position="39"/>
        <end position="66"/>
    </location>
</feature>
<dbReference type="EMBL" id="JBFTWV010000229">
    <property type="protein sequence ID" value="KAL2783525.1"/>
    <property type="molecule type" value="Genomic_DNA"/>
</dbReference>
<keyword evidence="1" id="KW-1133">Transmembrane helix</keyword>
<reference evidence="2 3" key="1">
    <citation type="submission" date="2024-07" db="EMBL/GenBank/DDBJ databases">
        <title>Section-level genome sequencing and comparative genomics of Aspergillus sections Usti and Cavernicolus.</title>
        <authorList>
            <consortium name="Lawrence Berkeley National Laboratory"/>
            <person name="Nybo J.L."/>
            <person name="Vesth T.C."/>
            <person name="Theobald S."/>
            <person name="Frisvad J.C."/>
            <person name="Larsen T.O."/>
            <person name="Kjaerboelling I."/>
            <person name="Rothschild-Mancinelli K."/>
            <person name="Lyhne E.K."/>
            <person name="Kogle M.E."/>
            <person name="Barry K."/>
            <person name="Clum A."/>
            <person name="Na H."/>
            <person name="Ledsgaard L."/>
            <person name="Lin J."/>
            <person name="Lipzen A."/>
            <person name="Kuo A."/>
            <person name="Riley R."/>
            <person name="Mondo S."/>
            <person name="Labutti K."/>
            <person name="Haridas S."/>
            <person name="Pangalinan J."/>
            <person name="Salamov A.A."/>
            <person name="Simmons B.A."/>
            <person name="Magnuson J.K."/>
            <person name="Chen J."/>
            <person name="Drula E."/>
            <person name="Henrissat B."/>
            <person name="Wiebenga A."/>
            <person name="Lubbers R.J."/>
            <person name="Gomes A.C."/>
            <person name="Makela M.R."/>
            <person name="Stajich J."/>
            <person name="Grigoriev I.V."/>
            <person name="Mortensen U.H."/>
            <person name="De Vries R.P."/>
            <person name="Baker S.E."/>
            <person name="Andersen M.R."/>
        </authorList>
    </citation>
    <scope>NUCLEOTIDE SEQUENCE [LARGE SCALE GENOMIC DNA]</scope>
    <source>
        <strain evidence="2 3">CBS 209.92</strain>
    </source>
</reference>
<keyword evidence="1" id="KW-0472">Membrane</keyword>
<accession>A0ABR4FJW7</accession>
<name>A0ABR4FJW7_9EURO</name>
<evidence type="ECO:0000313" key="2">
    <source>
        <dbReference type="EMBL" id="KAL2783525.1"/>
    </source>
</evidence>
<evidence type="ECO:0000313" key="3">
    <source>
        <dbReference type="Proteomes" id="UP001610563"/>
    </source>
</evidence>
<gene>
    <name evidence="2" type="ORF">BJX66DRAFT_318360</name>
</gene>
<organism evidence="2 3">
    <name type="scientific">Aspergillus keveii</name>
    <dbReference type="NCBI Taxonomy" id="714993"/>
    <lineage>
        <taxon>Eukaryota</taxon>
        <taxon>Fungi</taxon>
        <taxon>Dikarya</taxon>
        <taxon>Ascomycota</taxon>
        <taxon>Pezizomycotina</taxon>
        <taxon>Eurotiomycetes</taxon>
        <taxon>Eurotiomycetidae</taxon>
        <taxon>Eurotiales</taxon>
        <taxon>Aspergillaceae</taxon>
        <taxon>Aspergillus</taxon>
        <taxon>Aspergillus subgen. Nidulantes</taxon>
    </lineage>
</organism>
<comment type="caution">
    <text evidence="2">The sequence shown here is derived from an EMBL/GenBank/DDBJ whole genome shotgun (WGS) entry which is preliminary data.</text>
</comment>
<dbReference type="Proteomes" id="UP001610563">
    <property type="component" value="Unassembled WGS sequence"/>
</dbReference>
<proteinExistence type="predicted"/>
<evidence type="ECO:0000256" key="1">
    <source>
        <dbReference type="SAM" id="Phobius"/>
    </source>
</evidence>
<sequence>MRTHCQPTQQLGFFGRIGSIISACIHVIFGVVLPTVIGLAIVFLILFFLVVVVLMIADSIGWPGFIAKYKQREKEKEEERTKKMEAGEKAGGDIEGLRLLGEGGTESDAGLGGDGDGEIIDVGDRKRRVEVEIEFLETLLRVKKERLRALQ</sequence>
<keyword evidence="3" id="KW-1185">Reference proteome</keyword>
<feature type="transmembrane region" description="Helical" evidence="1">
    <location>
        <begin position="12"/>
        <end position="33"/>
    </location>
</feature>
<protein>
    <submittedName>
        <fullName evidence="2">Uncharacterized protein</fullName>
    </submittedName>
</protein>
<keyword evidence="1" id="KW-0812">Transmembrane</keyword>